<dbReference type="KEGG" id="liu:OU989_23495"/>
<organism evidence="1 2">
    <name type="scientific">Lysinibacillus irui</name>
    <dbReference type="NCBI Taxonomy" id="2998077"/>
    <lineage>
        <taxon>Bacteria</taxon>
        <taxon>Bacillati</taxon>
        <taxon>Bacillota</taxon>
        <taxon>Bacilli</taxon>
        <taxon>Bacillales</taxon>
        <taxon>Bacillaceae</taxon>
        <taxon>Lysinibacillus</taxon>
    </lineage>
</organism>
<dbReference type="RefSeq" id="WP_274797476.1">
    <property type="nucleotide sequence ID" value="NZ_CP113528.1"/>
</dbReference>
<reference evidence="1" key="1">
    <citation type="submission" date="2022-11" db="EMBL/GenBank/DDBJ databases">
        <title>Lysinibacillus irui.</title>
        <authorList>
            <person name="Akintayo S.O."/>
        </authorList>
    </citation>
    <scope>NUCLEOTIDE SEQUENCE</scope>
    <source>
        <strain evidence="1">IRB4-01</strain>
        <plasmid evidence="1">unnamed</plasmid>
    </source>
</reference>
<protein>
    <submittedName>
        <fullName evidence="1">Uncharacterized protein</fullName>
    </submittedName>
</protein>
<accession>A0AAJ5RNI7</accession>
<dbReference type="Proteomes" id="UP001219585">
    <property type="component" value="Plasmid unnamed"/>
</dbReference>
<sequence>MENTLVPTYNEQIAEQLRKAMLKNNDILEAVCAHEQGYLDVFIRKGNVSKLLYPKFHFNSMSVNFDKFDDDFKLEAQNEFRVPMTVYRRFVYLLTTAILYVPKLEHGHLRFAFEFKENEDGNWQDKFEMDFIAEKPFRDGEVIKEYE</sequence>
<name>A0AAJ5RNI7_9BACI</name>
<geneLocation type="plasmid" evidence="1 2">
    <name>unnamed</name>
</geneLocation>
<keyword evidence="1" id="KW-0614">Plasmid</keyword>
<evidence type="ECO:0000313" key="1">
    <source>
        <dbReference type="EMBL" id="WDV09256.1"/>
    </source>
</evidence>
<evidence type="ECO:0000313" key="2">
    <source>
        <dbReference type="Proteomes" id="UP001219585"/>
    </source>
</evidence>
<proteinExistence type="predicted"/>
<dbReference type="EMBL" id="CP113528">
    <property type="protein sequence ID" value="WDV09256.1"/>
    <property type="molecule type" value="Genomic_DNA"/>
</dbReference>
<gene>
    <name evidence="1" type="ORF">OU989_23495</name>
</gene>
<dbReference type="AlphaFoldDB" id="A0AAJ5RNI7"/>